<reference evidence="1" key="1">
    <citation type="submission" date="2023-08" db="EMBL/GenBank/DDBJ databases">
        <title>Chromosome-level Genome Assembly of mud carp (Cirrhinus molitorella).</title>
        <authorList>
            <person name="Liu H."/>
        </authorList>
    </citation>
    <scope>NUCLEOTIDE SEQUENCE</scope>
    <source>
        <strain evidence="1">Prfri</strain>
        <tissue evidence="1">Muscle</tissue>
    </source>
</reference>
<dbReference type="InterPro" id="IPR007110">
    <property type="entry name" value="Ig-like_dom"/>
</dbReference>
<gene>
    <name evidence="1" type="ORF">Q8A67_000327</name>
</gene>
<evidence type="ECO:0000313" key="1">
    <source>
        <dbReference type="EMBL" id="KAK2915953.1"/>
    </source>
</evidence>
<dbReference type="PANTHER" id="PTHR15297:SF2">
    <property type="entry name" value="IMMUNOGLOBULIN SUPERFAMILY MEMBER 6"/>
    <property type="match status" value="1"/>
</dbReference>
<dbReference type="InterPro" id="IPR003599">
    <property type="entry name" value="Ig_sub"/>
</dbReference>
<comment type="caution">
    <text evidence="1">The sequence shown here is derived from an EMBL/GenBank/DDBJ whole genome shotgun (WGS) entry which is preliminary data.</text>
</comment>
<dbReference type="SUPFAM" id="SSF48726">
    <property type="entry name" value="Immunoglobulin"/>
    <property type="match status" value="1"/>
</dbReference>
<dbReference type="InterPro" id="IPR036179">
    <property type="entry name" value="Ig-like_dom_sf"/>
</dbReference>
<dbReference type="EMBL" id="JAUYZG010000001">
    <property type="protein sequence ID" value="KAK2915953.1"/>
    <property type="molecule type" value="Genomic_DNA"/>
</dbReference>
<dbReference type="InterPro" id="IPR013783">
    <property type="entry name" value="Ig-like_fold"/>
</dbReference>
<accession>A0AA88TXM9</accession>
<evidence type="ECO:0000313" key="2">
    <source>
        <dbReference type="Proteomes" id="UP001187343"/>
    </source>
</evidence>
<dbReference type="InterPro" id="IPR039089">
    <property type="entry name" value="IGSF6"/>
</dbReference>
<dbReference type="PROSITE" id="PS50835">
    <property type="entry name" value="IG_LIKE"/>
    <property type="match status" value="1"/>
</dbReference>
<proteinExistence type="predicted"/>
<dbReference type="SMART" id="SM00409">
    <property type="entry name" value="IG"/>
    <property type="match status" value="1"/>
</dbReference>
<name>A0AA88TXM9_9TELE</name>
<dbReference type="PANTHER" id="PTHR15297">
    <property type="entry name" value="IMMUNOGLOBULIN SUPERFAMILY MEMBER 6"/>
    <property type="match status" value="1"/>
</dbReference>
<dbReference type="Gene3D" id="2.60.40.10">
    <property type="entry name" value="Immunoglobulins"/>
    <property type="match status" value="1"/>
</dbReference>
<sequence length="226" mass="25159">MNFGFLFTIAFLIFSTVSGCKVDVLQPRKLIRKKEQQFISIPCSVTVSGCLTTGQPQISWYVFRKNDHYQLDLKNNSSKDLKISSLSQADSGVYYCAAALLDVAQDGAQAIGEGTTLKVSEMGLNTAQALLLTLLVLLTVFSVLVLGLIICIKTGQFKSFFKRRCGKSENKEDSTRQVLFSGVVQELSKRNLVGDQIQAHYSVSQDKSTDFLNEYHSEDVYQNLDE</sequence>
<organism evidence="1 2">
    <name type="scientific">Cirrhinus molitorella</name>
    <name type="common">mud carp</name>
    <dbReference type="NCBI Taxonomy" id="172907"/>
    <lineage>
        <taxon>Eukaryota</taxon>
        <taxon>Metazoa</taxon>
        <taxon>Chordata</taxon>
        <taxon>Craniata</taxon>
        <taxon>Vertebrata</taxon>
        <taxon>Euteleostomi</taxon>
        <taxon>Actinopterygii</taxon>
        <taxon>Neopterygii</taxon>
        <taxon>Teleostei</taxon>
        <taxon>Ostariophysi</taxon>
        <taxon>Cypriniformes</taxon>
        <taxon>Cyprinidae</taxon>
        <taxon>Labeoninae</taxon>
        <taxon>Labeonini</taxon>
        <taxon>Cirrhinus</taxon>
    </lineage>
</organism>
<protein>
    <submittedName>
        <fullName evidence="1">Uncharacterized protein</fullName>
    </submittedName>
</protein>
<dbReference type="AlphaFoldDB" id="A0AA88TXM9"/>
<keyword evidence="2" id="KW-1185">Reference proteome</keyword>
<dbReference type="Proteomes" id="UP001187343">
    <property type="component" value="Unassembled WGS sequence"/>
</dbReference>